<dbReference type="NCBIfam" id="TIGR00396">
    <property type="entry name" value="leuS_bact"/>
    <property type="match status" value="1"/>
</dbReference>
<dbReference type="SUPFAM" id="SSF50677">
    <property type="entry name" value="ValRS/IleRS/LeuRS editing domain"/>
    <property type="match status" value="1"/>
</dbReference>
<evidence type="ECO:0000313" key="15">
    <source>
        <dbReference type="Proteomes" id="UP000183947"/>
    </source>
</evidence>
<proteinExistence type="inferred from homology"/>
<dbReference type="Pfam" id="PF13603">
    <property type="entry name" value="tRNA-synt_1_2"/>
    <property type="match status" value="1"/>
</dbReference>
<dbReference type="GO" id="GO:0006429">
    <property type="term" value="P:leucyl-tRNA aminoacylation"/>
    <property type="evidence" value="ECO:0007669"/>
    <property type="project" value="UniProtKB-UniRule"/>
</dbReference>
<dbReference type="Proteomes" id="UP000183947">
    <property type="component" value="Unassembled WGS sequence"/>
</dbReference>
<dbReference type="InterPro" id="IPR025709">
    <property type="entry name" value="Leu_tRNA-synth_edit"/>
</dbReference>
<dbReference type="InterPro" id="IPR002302">
    <property type="entry name" value="Leu-tRNA-ligase"/>
</dbReference>
<evidence type="ECO:0000256" key="3">
    <source>
        <dbReference type="ARBA" id="ARBA00022598"/>
    </source>
</evidence>
<organism evidence="14 15">
    <name type="scientific">Hymenobacter psychrotolerans DSM 18569</name>
    <dbReference type="NCBI Taxonomy" id="1121959"/>
    <lineage>
        <taxon>Bacteria</taxon>
        <taxon>Pseudomonadati</taxon>
        <taxon>Bacteroidota</taxon>
        <taxon>Cytophagia</taxon>
        <taxon>Cytophagales</taxon>
        <taxon>Hymenobacteraceae</taxon>
        <taxon>Hymenobacter</taxon>
    </lineage>
</organism>
<dbReference type="FunFam" id="3.40.50.620:FF:000056">
    <property type="entry name" value="Leucine--tRNA ligase"/>
    <property type="match status" value="1"/>
</dbReference>
<evidence type="ECO:0000256" key="1">
    <source>
        <dbReference type="ARBA" id="ARBA00005594"/>
    </source>
</evidence>
<dbReference type="HAMAP" id="MF_00049_B">
    <property type="entry name" value="Leu_tRNA_synth_B"/>
    <property type="match status" value="1"/>
</dbReference>
<keyword evidence="4 9" id="KW-0547">Nucleotide-binding</keyword>
<feature type="domain" description="Leucyl-tRNA synthetase editing" evidence="13">
    <location>
        <begin position="318"/>
        <end position="485"/>
    </location>
</feature>
<dbReference type="InterPro" id="IPR009080">
    <property type="entry name" value="tRNAsynth_Ia_anticodon-bd"/>
</dbReference>
<accession>A0A1M7EAH6</accession>
<sequence length="952" mass="108103">MPGYSPQEIEKKWQAHWKEHSTFKADNSPAKPKYYVLDMFPYPSGAGLHVGHPLGYIASDIVSRYKRLRGFNVLHPMGFDSFGLPAEQYAIQTGQHPAITTEQNINTYIRQLNALGFSYDWSREVRTSDPQYYKWTQWIFLKLFNAWYNLDTDRAEPLKTLFAKFEQNGSAGIRAAGDEEERHSFTAGQWQSFSEKQKLQAVHPYRLAYQQDTYVNWCPGLGTVLSNDEVKDGLSERGGFPVERRLMPQWNLRITAYADRLLQGLDHIDWPDAVKEMQRNWIGKSIGAEVEFSVIRSESLELRTERSESSTQDSGGSLSSTISVLDSKIKVYTTRVDTIYGATFLVLAPEHELVQQLTTPEQQAEIQDYIDATKRRSERDRMADTKTVSGAFTGSYALNPFSNEPIQIWIADYVLAGYGTGAVMAVPSGDQRDYVFARHFQLPIVQVVDQQQIDEQADPTKEGTYLHGLIQGQNYQQATQTLIQELESRGIGKGKTNFRIRDAIFGRQRYWGEPIPIYFKDGVAYGVAEADLPLVLPEIDEYKPTETGEPPLGRAKDWKYKGLYDYELSTMPGWAGSSWYYLRYMDPQNNERFVGEEAEQYWQNVDLYLGGAEHATGHLLYSRFWHLFLKDLGLVTAAEPFQKLINQGMILGRSNFVYRINGTNTFVTAGKKDQHETTALHVDVNIVNNDVLDTEAFKKWRPDYTSADFVLEDNGTYVCGWEVEKMSKGKFNVVSPDTLVNQYGADALRLYEMFLGPLEQYKPWNTNGMSGVAGFLKKLWRLYHPQDGDFAVTDEAATPQELKALHKAIKKVEEDIEKFSFNTTVSALMITVNELTALDSHKRAILEPLTILISPYAPHLAEELWVKLGHEAGSISHAQYPEFREEYLVEDTVNYPVAINGKVRETQQFAAAATAAEIEAAVRESGFLARFAEGKEPKKFIVVPGRMVNVVV</sequence>
<dbReference type="PROSITE" id="PS00178">
    <property type="entry name" value="AA_TRNA_LIGASE_I"/>
    <property type="match status" value="1"/>
</dbReference>
<dbReference type="InterPro" id="IPR013155">
    <property type="entry name" value="M/V/L/I-tRNA-synth_anticd-bd"/>
</dbReference>
<comment type="subcellular location">
    <subcellularLocation>
        <location evidence="9">Cytoplasm</location>
    </subcellularLocation>
</comment>
<evidence type="ECO:0000256" key="2">
    <source>
        <dbReference type="ARBA" id="ARBA00022490"/>
    </source>
</evidence>
<dbReference type="EMBL" id="FRAS01000024">
    <property type="protein sequence ID" value="SHL88801.1"/>
    <property type="molecule type" value="Genomic_DNA"/>
</dbReference>
<dbReference type="GO" id="GO:0004823">
    <property type="term" value="F:leucine-tRNA ligase activity"/>
    <property type="evidence" value="ECO:0007669"/>
    <property type="project" value="UniProtKB-UniRule"/>
</dbReference>
<feature type="domain" description="Methionyl/Valyl/Leucyl/Isoleucyl-tRNA synthetase anticodon-binding" evidence="12">
    <location>
        <begin position="802"/>
        <end position="914"/>
    </location>
</feature>
<evidence type="ECO:0000256" key="6">
    <source>
        <dbReference type="ARBA" id="ARBA00022917"/>
    </source>
</evidence>
<reference evidence="15" key="1">
    <citation type="submission" date="2016-11" db="EMBL/GenBank/DDBJ databases">
        <authorList>
            <person name="Varghese N."/>
            <person name="Submissions S."/>
        </authorList>
    </citation>
    <scope>NUCLEOTIDE SEQUENCE [LARGE SCALE GENOMIC DNA]</scope>
    <source>
        <strain evidence="15">DSM 18569</strain>
    </source>
</reference>
<evidence type="ECO:0000256" key="9">
    <source>
        <dbReference type="HAMAP-Rule" id="MF_00049"/>
    </source>
</evidence>
<name>A0A1M7EAH6_9BACT</name>
<evidence type="ECO:0000259" key="13">
    <source>
        <dbReference type="Pfam" id="PF13603"/>
    </source>
</evidence>
<dbReference type="STRING" id="1121959.SAMN02746009_03574"/>
<dbReference type="FunFam" id="1.10.730.10:FF:000011">
    <property type="entry name" value="Leucine--tRNA ligase chloroplastic/mitochondrial"/>
    <property type="match status" value="1"/>
</dbReference>
<evidence type="ECO:0000259" key="12">
    <source>
        <dbReference type="Pfam" id="PF08264"/>
    </source>
</evidence>
<evidence type="ECO:0000256" key="4">
    <source>
        <dbReference type="ARBA" id="ARBA00022741"/>
    </source>
</evidence>
<dbReference type="OrthoDB" id="9810365at2"/>
<protein>
    <recommendedName>
        <fullName evidence="9">Leucine--tRNA ligase</fullName>
        <ecNumber evidence="9">6.1.1.4</ecNumber>
    </recommendedName>
    <alternativeName>
        <fullName evidence="9">Leucyl-tRNA synthetase</fullName>
        <shortName evidence="9">LeuRS</shortName>
    </alternativeName>
</protein>
<dbReference type="SUPFAM" id="SSF52374">
    <property type="entry name" value="Nucleotidylyl transferase"/>
    <property type="match status" value="1"/>
</dbReference>
<dbReference type="EC" id="6.1.1.4" evidence="9"/>
<evidence type="ECO:0000256" key="10">
    <source>
        <dbReference type="RuleBase" id="RU363035"/>
    </source>
</evidence>
<keyword evidence="2 9" id="KW-0963">Cytoplasm</keyword>
<dbReference type="InterPro" id="IPR002300">
    <property type="entry name" value="aa-tRNA-synth_Ia"/>
</dbReference>
<evidence type="ECO:0000313" key="14">
    <source>
        <dbReference type="EMBL" id="SHL88801.1"/>
    </source>
</evidence>
<dbReference type="InterPro" id="IPR014729">
    <property type="entry name" value="Rossmann-like_a/b/a_fold"/>
</dbReference>
<dbReference type="FunFam" id="3.40.50.620:FF:000060">
    <property type="entry name" value="Leucine--tRNA ligase"/>
    <property type="match status" value="1"/>
</dbReference>
<gene>
    <name evidence="9" type="primary">leuS</name>
    <name evidence="14" type="ORF">SAMN02746009_03574</name>
</gene>
<dbReference type="Pfam" id="PF00133">
    <property type="entry name" value="tRNA-synt_1"/>
    <property type="match status" value="1"/>
</dbReference>
<dbReference type="GO" id="GO:0005524">
    <property type="term" value="F:ATP binding"/>
    <property type="evidence" value="ECO:0007669"/>
    <property type="project" value="UniProtKB-UniRule"/>
</dbReference>
<evidence type="ECO:0000259" key="11">
    <source>
        <dbReference type="Pfam" id="PF00133"/>
    </source>
</evidence>
<dbReference type="GO" id="GO:0002161">
    <property type="term" value="F:aminoacyl-tRNA deacylase activity"/>
    <property type="evidence" value="ECO:0007669"/>
    <property type="project" value="InterPro"/>
</dbReference>
<dbReference type="Gene3D" id="3.90.740.10">
    <property type="entry name" value="Valyl/Leucyl/Isoleucyl-tRNA synthetase, editing domain"/>
    <property type="match status" value="1"/>
</dbReference>
<comment type="catalytic activity">
    <reaction evidence="8 9">
        <text>tRNA(Leu) + L-leucine + ATP = L-leucyl-tRNA(Leu) + AMP + diphosphate</text>
        <dbReference type="Rhea" id="RHEA:11688"/>
        <dbReference type="Rhea" id="RHEA-COMP:9613"/>
        <dbReference type="Rhea" id="RHEA-COMP:9622"/>
        <dbReference type="ChEBI" id="CHEBI:30616"/>
        <dbReference type="ChEBI" id="CHEBI:33019"/>
        <dbReference type="ChEBI" id="CHEBI:57427"/>
        <dbReference type="ChEBI" id="CHEBI:78442"/>
        <dbReference type="ChEBI" id="CHEBI:78494"/>
        <dbReference type="ChEBI" id="CHEBI:456215"/>
        <dbReference type="EC" id="6.1.1.4"/>
    </reaction>
</comment>
<evidence type="ECO:0000256" key="7">
    <source>
        <dbReference type="ARBA" id="ARBA00023146"/>
    </source>
</evidence>
<comment type="similarity">
    <text evidence="1 9 10">Belongs to the class-I aminoacyl-tRNA synthetase family.</text>
</comment>
<keyword evidence="15" id="KW-1185">Reference proteome</keyword>
<dbReference type="GO" id="GO:0005829">
    <property type="term" value="C:cytosol"/>
    <property type="evidence" value="ECO:0007669"/>
    <property type="project" value="TreeGrafter"/>
</dbReference>
<dbReference type="PANTHER" id="PTHR43740">
    <property type="entry name" value="LEUCYL-TRNA SYNTHETASE"/>
    <property type="match status" value="1"/>
</dbReference>
<keyword evidence="7 9" id="KW-0030">Aminoacyl-tRNA synthetase</keyword>
<dbReference type="SUPFAM" id="SSF47323">
    <property type="entry name" value="Anticodon-binding domain of a subclass of class I aminoacyl-tRNA synthetases"/>
    <property type="match status" value="1"/>
</dbReference>
<dbReference type="RefSeq" id="WP_073288060.1">
    <property type="nucleotide sequence ID" value="NZ_FRAS01000024.1"/>
</dbReference>
<keyword evidence="3 9" id="KW-0436">Ligase</keyword>
<comment type="caution">
    <text evidence="9">Lacks conserved residue(s) required for the propagation of feature annotation.</text>
</comment>
<feature type="binding site" evidence="9">
    <location>
        <position position="728"/>
    </location>
    <ligand>
        <name>ATP</name>
        <dbReference type="ChEBI" id="CHEBI:30616"/>
    </ligand>
</feature>
<feature type="domain" description="Aminoacyl-tRNA synthetase class Ia" evidence="11">
    <location>
        <begin position="12"/>
        <end position="145"/>
    </location>
</feature>
<dbReference type="PRINTS" id="PR00985">
    <property type="entry name" value="TRNASYNTHLEU"/>
</dbReference>
<dbReference type="Gene3D" id="1.10.730.10">
    <property type="entry name" value="Isoleucyl-tRNA Synthetase, Domain 1"/>
    <property type="match status" value="1"/>
</dbReference>
<dbReference type="Pfam" id="PF08264">
    <property type="entry name" value="Anticodon_1"/>
    <property type="match status" value="1"/>
</dbReference>
<dbReference type="Gene3D" id="3.40.50.620">
    <property type="entry name" value="HUPs"/>
    <property type="match status" value="3"/>
</dbReference>
<dbReference type="InterPro" id="IPR009008">
    <property type="entry name" value="Val/Leu/Ile-tRNA-synth_edit"/>
</dbReference>
<dbReference type="InterPro" id="IPR001412">
    <property type="entry name" value="aa-tRNA-synth_I_CS"/>
</dbReference>
<evidence type="ECO:0000256" key="8">
    <source>
        <dbReference type="ARBA" id="ARBA00047469"/>
    </source>
</evidence>
<evidence type="ECO:0000256" key="5">
    <source>
        <dbReference type="ARBA" id="ARBA00022840"/>
    </source>
</evidence>
<dbReference type="AlphaFoldDB" id="A0A1M7EAH6"/>
<keyword evidence="6 9" id="KW-0648">Protein biosynthesis</keyword>
<dbReference type="CDD" id="cd07958">
    <property type="entry name" value="Anticodon_Ia_Leu_BEm"/>
    <property type="match status" value="1"/>
</dbReference>
<dbReference type="PANTHER" id="PTHR43740:SF2">
    <property type="entry name" value="LEUCINE--TRNA LIGASE, MITOCHONDRIAL"/>
    <property type="match status" value="1"/>
</dbReference>
<keyword evidence="5 9" id="KW-0067">ATP-binding</keyword>